<keyword evidence="4 6" id="KW-1133">Transmembrane helix</keyword>
<name>A0A9W8HG93_9FUNG</name>
<feature type="signal peptide" evidence="7">
    <location>
        <begin position="1"/>
        <end position="16"/>
    </location>
</feature>
<dbReference type="Pfam" id="PF03073">
    <property type="entry name" value="TspO_MBR"/>
    <property type="match status" value="1"/>
</dbReference>
<protein>
    <submittedName>
        <fullName evidence="8">Uncharacterized protein</fullName>
    </submittedName>
</protein>
<feature type="transmembrane region" description="Helical" evidence="6">
    <location>
        <begin position="140"/>
        <end position="163"/>
    </location>
</feature>
<comment type="similarity">
    <text evidence="2">Belongs to the TspO/BZRP family.</text>
</comment>
<dbReference type="EMBL" id="JANBUL010000120">
    <property type="protein sequence ID" value="KAJ2780933.1"/>
    <property type="molecule type" value="Genomic_DNA"/>
</dbReference>
<keyword evidence="3 6" id="KW-0812">Transmembrane</keyword>
<feature type="transmembrane region" description="Helical" evidence="6">
    <location>
        <begin position="86"/>
        <end position="105"/>
    </location>
</feature>
<reference evidence="8" key="1">
    <citation type="submission" date="2022-07" db="EMBL/GenBank/DDBJ databases">
        <title>Phylogenomic reconstructions and comparative analyses of Kickxellomycotina fungi.</title>
        <authorList>
            <person name="Reynolds N.K."/>
            <person name="Stajich J.E."/>
            <person name="Barry K."/>
            <person name="Grigoriev I.V."/>
            <person name="Crous P."/>
            <person name="Smith M.E."/>
        </authorList>
    </citation>
    <scope>NUCLEOTIDE SEQUENCE</scope>
    <source>
        <strain evidence="8">NBRC 105414</strain>
    </source>
</reference>
<dbReference type="InterPro" id="IPR004307">
    <property type="entry name" value="TspO_MBR"/>
</dbReference>
<evidence type="ECO:0000256" key="1">
    <source>
        <dbReference type="ARBA" id="ARBA00004141"/>
    </source>
</evidence>
<proteinExistence type="inferred from homology"/>
<keyword evidence="7" id="KW-0732">Signal</keyword>
<dbReference type="Gene3D" id="1.20.1260.100">
    <property type="entry name" value="TspO/MBR protein"/>
    <property type="match status" value="1"/>
</dbReference>
<gene>
    <name evidence="8" type="ORF">H4R18_003180</name>
</gene>
<feature type="chain" id="PRO_5040992702" evidence="7">
    <location>
        <begin position="17"/>
        <end position="170"/>
    </location>
</feature>
<keyword evidence="9" id="KW-1185">Reference proteome</keyword>
<feature type="transmembrane region" description="Helical" evidence="6">
    <location>
        <begin position="111"/>
        <end position="133"/>
    </location>
</feature>
<evidence type="ECO:0000256" key="4">
    <source>
        <dbReference type="ARBA" id="ARBA00022989"/>
    </source>
</evidence>
<keyword evidence="5 6" id="KW-0472">Membrane</keyword>
<dbReference type="InterPro" id="IPR038330">
    <property type="entry name" value="TspO/MBR-related_sf"/>
</dbReference>
<dbReference type="OrthoDB" id="8841220at2759"/>
<comment type="subcellular location">
    <subcellularLocation>
        <location evidence="1">Membrane</location>
        <topology evidence="1">Multi-pass membrane protein</topology>
    </subcellularLocation>
</comment>
<dbReference type="GO" id="GO:0016020">
    <property type="term" value="C:membrane"/>
    <property type="evidence" value="ECO:0007669"/>
    <property type="project" value="UniProtKB-SubCell"/>
</dbReference>
<evidence type="ECO:0000256" key="5">
    <source>
        <dbReference type="ARBA" id="ARBA00023136"/>
    </source>
</evidence>
<accession>A0A9W8HG93</accession>
<dbReference type="AlphaFoldDB" id="A0A9W8HG93"/>
<evidence type="ECO:0000313" key="9">
    <source>
        <dbReference type="Proteomes" id="UP001140217"/>
    </source>
</evidence>
<comment type="caution">
    <text evidence="8">The sequence shown here is derived from an EMBL/GenBank/DDBJ whole genome shotgun (WGS) entry which is preliminary data.</text>
</comment>
<dbReference type="Proteomes" id="UP001140217">
    <property type="component" value="Unassembled WGS sequence"/>
</dbReference>
<evidence type="ECO:0000256" key="2">
    <source>
        <dbReference type="ARBA" id="ARBA00007524"/>
    </source>
</evidence>
<evidence type="ECO:0000313" key="8">
    <source>
        <dbReference type="EMBL" id="KAJ2780933.1"/>
    </source>
</evidence>
<evidence type="ECO:0000256" key="3">
    <source>
        <dbReference type="ARBA" id="ARBA00022692"/>
    </source>
</evidence>
<evidence type="ECO:0000256" key="6">
    <source>
        <dbReference type="SAM" id="Phobius"/>
    </source>
</evidence>
<sequence length="170" mass="17805">MSTWLSVSVAVPLCLGVGPSFAVLRPEAADWHRRLRKPRYGVTHGALLPLVALVSVVGGIGAHLAASEAELARHTPELRAARVGQVGLGFYWLGLTFLALWPRLVALGPSLRLALADVAVGGLLQLVATVQFFRLTAAGGLLLLLCFSASAALAAWNAALVAAERESLPL</sequence>
<organism evidence="8 9">
    <name type="scientific">Coemansia javaensis</name>
    <dbReference type="NCBI Taxonomy" id="2761396"/>
    <lineage>
        <taxon>Eukaryota</taxon>
        <taxon>Fungi</taxon>
        <taxon>Fungi incertae sedis</taxon>
        <taxon>Zoopagomycota</taxon>
        <taxon>Kickxellomycotina</taxon>
        <taxon>Kickxellomycetes</taxon>
        <taxon>Kickxellales</taxon>
        <taxon>Kickxellaceae</taxon>
        <taxon>Coemansia</taxon>
    </lineage>
</organism>
<feature type="transmembrane region" description="Helical" evidence="6">
    <location>
        <begin position="46"/>
        <end position="66"/>
    </location>
</feature>
<evidence type="ECO:0000256" key="7">
    <source>
        <dbReference type="SAM" id="SignalP"/>
    </source>
</evidence>